<feature type="domain" description="Transcription factor AP-2 C-terminal" evidence="8">
    <location>
        <begin position="140"/>
        <end position="271"/>
    </location>
</feature>
<feature type="domain" description="Transcription factor AP-2 C-terminal" evidence="8">
    <location>
        <begin position="367"/>
        <end position="546"/>
    </location>
</feature>
<reference evidence="9" key="1">
    <citation type="submission" date="2023-06" db="EMBL/GenBank/DDBJ databases">
        <title>Genomic analysis of the entomopathogenic nematode Steinernema hermaphroditum.</title>
        <authorList>
            <person name="Schwarz E.M."/>
            <person name="Heppert J.K."/>
            <person name="Baniya A."/>
            <person name="Schwartz H.T."/>
            <person name="Tan C.-H."/>
            <person name="Antoshechkin I."/>
            <person name="Sternberg P.W."/>
            <person name="Goodrich-Blair H."/>
            <person name="Dillman A.R."/>
        </authorList>
    </citation>
    <scope>NUCLEOTIDE SEQUENCE</scope>
    <source>
        <strain evidence="9">PS9179</strain>
        <tissue evidence="9">Whole animal</tissue>
    </source>
</reference>
<evidence type="ECO:0000256" key="4">
    <source>
        <dbReference type="ARBA" id="ARBA00023125"/>
    </source>
</evidence>
<feature type="region of interest" description="Disordered" evidence="7">
    <location>
        <begin position="102"/>
        <end position="132"/>
    </location>
</feature>
<dbReference type="GO" id="GO:0042127">
    <property type="term" value="P:regulation of cell population proliferation"/>
    <property type="evidence" value="ECO:0007669"/>
    <property type="project" value="TreeGrafter"/>
</dbReference>
<dbReference type="GO" id="GO:0000981">
    <property type="term" value="F:DNA-binding transcription factor activity, RNA polymerase II-specific"/>
    <property type="evidence" value="ECO:0007669"/>
    <property type="project" value="TreeGrafter"/>
</dbReference>
<evidence type="ECO:0000256" key="1">
    <source>
        <dbReference type="ARBA" id="ARBA00004123"/>
    </source>
</evidence>
<evidence type="ECO:0000256" key="7">
    <source>
        <dbReference type="SAM" id="MobiDB-lite"/>
    </source>
</evidence>
<keyword evidence="10" id="KW-1185">Reference proteome</keyword>
<evidence type="ECO:0000313" key="10">
    <source>
        <dbReference type="Proteomes" id="UP001175271"/>
    </source>
</evidence>
<comment type="similarity">
    <text evidence="2">Belongs to the AP-2 family.</text>
</comment>
<dbReference type="InterPro" id="IPR004979">
    <property type="entry name" value="TF_AP2"/>
</dbReference>
<proteinExistence type="inferred from homology"/>
<evidence type="ECO:0000256" key="5">
    <source>
        <dbReference type="ARBA" id="ARBA00023163"/>
    </source>
</evidence>
<feature type="compositionally biased region" description="Low complexity" evidence="7">
    <location>
        <begin position="122"/>
        <end position="131"/>
    </location>
</feature>
<keyword evidence="4" id="KW-0238">DNA-binding</keyword>
<evidence type="ECO:0000256" key="6">
    <source>
        <dbReference type="ARBA" id="ARBA00023242"/>
    </source>
</evidence>
<dbReference type="GO" id="GO:0000977">
    <property type="term" value="F:RNA polymerase II transcription regulatory region sequence-specific DNA binding"/>
    <property type="evidence" value="ECO:0007669"/>
    <property type="project" value="TreeGrafter"/>
</dbReference>
<protein>
    <recommendedName>
        <fullName evidence="8">Transcription factor AP-2 C-terminal domain-containing protein</fullName>
    </recommendedName>
</protein>
<gene>
    <name evidence="9" type="ORF">QR680_006331</name>
</gene>
<keyword evidence="5" id="KW-0804">Transcription</keyword>
<sequence>MSPTGPPDNNFAPNGFAPPPGTPYDAAMYQQYQMNMLYQQYQQMMPQMSLPMHMPQMPQMGQVPTMPQMGQVPTMPQMGQVPTMPQIPQMPQNMPFPAMPSNFQNPMNMAPSQPALPPSPPSTSTHDPTPTVESKLFPIKVQNRCQLQGDNKKYDVGVEEVSRRILGPEGMNATTLETYLRVPKTKKDIEGFREELSRINLRITTKKRKVTENTCYSAITEGEGVDFAKAFAGILKEVQLAKVVGTELAKTSHKYPVVFANCRVFIEHFLNTFPREKIPDKTSPFYDLFCMTHAFGIEALKAILATASEIFSEAQSYNPSLNFSQNSMNGIYMGSMFCQETQNINMMLNQNPGYAPKEPENEAEYYVVPARFTLPGMNHSYNVRMPEIKRRLDHPELMNSSTLTVFLRRGKKKEGGKRLREELEKHNINLSSGKRKARPHTVFTALTESEAQIMADHFGVLLKDYLKSPIAYFRNQVRQHGTFTPQVLQSINGAFSSLIAILAADPSELTDKKPTQSRMTLPLDVQRAFSQLSSLTHGFGVFALKEGLEACLPLTEC</sequence>
<dbReference type="PRINTS" id="PR01748">
    <property type="entry name" value="AP2TNSCPFCT"/>
</dbReference>
<dbReference type="Proteomes" id="UP001175271">
    <property type="component" value="Unassembled WGS sequence"/>
</dbReference>
<name>A0AA39HXA5_9BILA</name>
<dbReference type="PANTHER" id="PTHR10812:SF17">
    <property type="entry name" value="TRANSCRIPTION FACTOR AP-2, ISOFORM D"/>
    <property type="match status" value="1"/>
</dbReference>
<dbReference type="EMBL" id="JAUCMV010000003">
    <property type="protein sequence ID" value="KAK0412648.1"/>
    <property type="molecule type" value="Genomic_DNA"/>
</dbReference>
<dbReference type="GO" id="GO:0005634">
    <property type="term" value="C:nucleus"/>
    <property type="evidence" value="ECO:0007669"/>
    <property type="project" value="UniProtKB-SubCell"/>
</dbReference>
<keyword evidence="3" id="KW-0805">Transcription regulation</keyword>
<organism evidence="9 10">
    <name type="scientific">Steinernema hermaphroditum</name>
    <dbReference type="NCBI Taxonomy" id="289476"/>
    <lineage>
        <taxon>Eukaryota</taxon>
        <taxon>Metazoa</taxon>
        <taxon>Ecdysozoa</taxon>
        <taxon>Nematoda</taxon>
        <taxon>Chromadorea</taxon>
        <taxon>Rhabditida</taxon>
        <taxon>Tylenchina</taxon>
        <taxon>Panagrolaimomorpha</taxon>
        <taxon>Strongyloidoidea</taxon>
        <taxon>Steinernematidae</taxon>
        <taxon>Steinernema</taxon>
    </lineage>
</organism>
<dbReference type="AlphaFoldDB" id="A0AA39HXA5"/>
<comment type="caution">
    <text evidence="9">The sequence shown here is derived from an EMBL/GenBank/DDBJ whole genome shotgun (WGS) entry which is preliminary data.</text>
</comment>
<evidence type="ECO:0000256" key="3">
    <source>
        <dbReference type="ARBA" id="ARBA00023015"/>
    </source>
</evidence>
<keyword evidence="6" id="KW-0539">Nucleus</keyword>
<accession>A0AA39HXA5</accession>
<evidence type="ECO:0000256" key="2">
    <source>
        <dbReference type="ARBA" id="ARBA00007770"/>
    </source>
</evidence>
<dbReference type="Pfam" id="PF03299">
    <property type="entry name" value="TF_AP-2"/>
    <property type="match status" value="2"/>
</dbReference>
<comment type="subcellular location">
    <subcellularLocation>
        <location evidence="1">Nucleus</location>
    </subcellularLocation>
</comment>
<dbReference type="PANTHER" id="PTHR10812">
    <property type="entry name" value="TRANSCRIPTION FACTOR AP-2"/>
    <property type="match status" value="1"/>
</dbReference>
<evidence type="ECO:0000313" key="9">
    <source>
        <dbReference type="EMBL" id="KAK0412648.1"/>
    </source>
</evidence>
<evidence type="ECO:0000259" key="8">
    <source>
        <dbReference type="Pfam" id="PF03299"/>
    </source>
</evidence>
<dbReference type="InterPro" id="IPR013854">
    <property type="entry name" value="TF_AP2_C"/>
</dbReference>